<organism evidence="1 2">
    <name type="scientific">Persea americana</name>
    <name type="common">Avocado</name>
    <dbReference type="NCBI Taxonomy" id="3435"/>
    <lineage>
        <taxon>Eukaryota</taxon>
        <taxon>Viridiplantae</taxon>
        <taxon>Streptophyta</taxon>
        <taxon>Embryophyta</taxon>
        <taxon>Tracheophyta</taxon>
        <taxon>Spermatophyta</taxon>
        <taxon>Magnoliopsida</taxon>
        <taxon>Magnoliidae</taxon>
        <taxon>Laurales</taxon>
        <taxon>Lauraceae</taxon>
        <taxon>Persea</taxon>
    </lineage>
</organism>
<name>A0ACC2MP07_PERAE</name>
<gene>
    <name evidence="1" type="ORF">MRB53_000494</name>
</gene>
<keyword evidence="2" id="KW-1185">Reference proteome</keyword>
<accession>A0ACC2MP07</accession>
<evidence type="ECO:0000313" key="1">
    <source>
        <dbReference type="EMBL" id="KAJ8647471.1"/>
    </source>
</evidence>
<proteinExistence type="predicted"/>
<evidence type="ECO:0000313" key="2">
    <source>
        <dbReference type="Proteomes" id="UP001234297"/>
    </source>
</evidence>
<dbReference type="EMBL" id="CM056809">
    <property type="protein sequence ID" value="KAJ8647471.1"/>
    <property type="molecule type" value="Genomic_DNA"/>
</dbReference>
<comment type="caution">
    <text evidence="1">The sequence shown here is derived from an EMBL/GenBank/DDBJ whole genome shotgun (WGS) entry which is preliminary data.</text>
</comment>
<sequence>MQIVQKERSSFLLSPFLCSGFVNKPVSVWSRRKQIAGTGEACTCAGVTAVSRRKKVDTAVLLPWKKKETGEKGDLGSVFFRLGPTTPPRTAGCRWALPESSPPPSLHVP</sequence>
<protein>
    <submittedName>
        <fullName evidence="1">Uncharacterized protein</fullName>
    </submittedName>
</protein>
<dbReference type="Proteomes" id="UP001234297">
    <property type="component" value="Chromosome 1"/>
</dbReference>
<reference evidence="1 2" key="1">
    <citation type="journal article" date="2022" name="Hortic Res">
        <title>A haplotype resolved chromosomal level avocado genome allows analysis of novel avocado genes.</title>
        <authorList>
            <person name="Nath O."/>
            <person name="Fletcher S.J."/>
            <person name="Hayward A."/>
            <person name="Shaw L.M."/>
            <person name="Masouleh A.K."/>
            <person name="Furtado A."/>
            <person name="Henry R.J."/>
            <person name="Mitter N."/>
        </authorList>
    </citation>
    <scope>NUCLEOTIDE SEQUENCE [LARGE SCALE GENOMIC DNA]</scope>
    <source>
        <strain evidence="2">cv. Hass</strain>
    </source>
</reference>